<evidence type="ECO:0000256" key="1">
    <source>
        <dbReference type="ARBA" id="ARBA00010541"/>
    </source>
</evidence>
<name>A0A9D2MWZ2_9FIRM</name>
<evidence type="ECO:0000256" key="5">
    <source>
        <dbReference type="SAM" id="Phobius"/>
    </source>
</evidence>
<dbReference type="Gene3D" id="2.40.10.120">
    <property type="match status" value="1"/>
</dbReference>
<dbReference type="SMART" id="SM00228">
    <property type="entry name" value="PDZ"/>
    <property type="match status" value="1"/>
</dbReference>
<comment type="similarity">
    <text evidence="1">Belongs to the peptidase S1C family.</text>
</comment>
<sequence length="596" mass="61935">MQEERNEQTVPQEAAAPGPEAQTPPPGGDGFTQPGEEHAQPVEAPVPDSQDPVPTEGEPETPEAPVPAAPEEAPPVQQAAAPSPAQEIPSAPPAQGPQPGPGGEAPGGWPGGSWGTPAWNGQPPQPWGPQPGTPSAWNPAWGAPPPQQPPAASWGAPPQNPAGWTVPAPGPYGVPAPAPGWSPYGPAPRARKPLSRGLKVFLWIASALAAGAILGFACFAVYAGVAGGTQATLPETPSLEEQLPQEQLPSDSEEEQAQPELELPDVEMTPNTDGIAIQEKPAGDPLDAQQAYDKVVQSTVSLEVSQDGETTASTGTGIIATSDGYMITNAHVVLNSKNVLVTVTTYDGQTYDAVVVGVDRSTDLAVIKTNDYGFTPAEFGDAAELSIGEWVLAIGNPGGSRFAGSVTRGIVSGLDRAVERYSENGMTYIQTDAAINPGNSGGPLVNMYGQVVGINSSKIITEGYEGMGFAIPVSRAKEILDQLLAGGYVQGRVRLGISGYDVSEMEAMLNGTPRGFLIASIDEDSAFADTQAQEGDIITALDGESVQDLTEISNLLLRYSPGDQVTVTLFRINEAGLGEELEVEITLLEDKGETQQ</sequence>
<dbReference type="InterPro" id="IPR001478">
    <property type="entry name" value="PDZ"/>
</dbReference>
<dbReference type="Proteomes" id="UP000826793">
    <property type="component" value="Unassembled WGS sequence"/>
</dbReference>
<dbReference type="SUPFAM" id="SSF50156">
    <property type="entry name" value="PDZ domain-like"/>
    <property type="match status" value="1"/>
</dbReference>
<dbReference type="GO" id="GO:0004252">
    <property type="term" value="F:serine-type endopeptidase activity"/>
    <property type="evidence" value="ECO:0007669"/>
    <property type="project" value="InterPro"/>
</dbReference>
<feature type="compositionally biased region" description="Low complexity" evidence="4">
    <location>
        <begin position="69"/>
        <end position="89"/>
    </location>
</feature>
<dbReference type="Gene3D" id="2.30.42.10">
    <property type="match status" value="1"/>
</dbReference>
<reference evidence="7" key="1">
    <citation type="journal article" date="2021" name="PeerJ">
        <title>Extensive microbial diversity within the chicken gut microbiome revealed by metagenomics and culture.</title>
        <authorList>
            <person name="Gilroy R."/>
            <person name="Ravi A."/>
            <person name="Getino M."/>
            <person name="Pursley I."/>
            <person name="Horton D.L."/>
            <person name="Alikhan N.F."/>
            <person name="Baker D."/>
            <person name="Gharbi K."/>
            <person name="Hall N."/>
            <person name="Watson M."/>
            <person name="Adriaenssens E.M."/>
            <person name="Foster-Nyarko E."/>
            <person name="Jarju S."/>
            <person name="Secka A."/>
            <person name="Antonio M."/>
            <person name="Oren A."/>
            <person name="Chaudhuri R.R."/>
            <person name="La Ragione R."/>
            <person name="Hildebrand F."/>
            <person name="Pallen M.J."/>
        </authorList>
    </citation>
    <scope>NUCLEOTIDE SEQUENCE</scope>
    <source>
        <strain evidence="7">CHK185-1770</strain>
    </source>
</reference>
<evidence type="ECO:0000313" key="8">
    <source>
        <dbReference type="Proteomes" id="UP000826793"/>
    </source>
</evidence>
<dbReference type="EMBL" id="DWXG01000037">
    <property type="protein sequence ID" value="HJB97850.1"/>
    <property type="molecule type" value="Genomic_DNA"/>
</dbReference>
<feature type="transmembrane region" description="Helical" evidence="5">
    <location>
        <begin position="200"/>
        <end position="225"/>
    </location>
</feature>
<dbReference type="AlphaFoldDB" id="A0A9D2MWZ2"/>
<evidence type="ECO:0000313" key="7">
    <source>
        <dbReference type="EMBL" id="HJB97850.1"/>
    </source>
</evidence>
<reference evidence="7" key="2">
    <citation type="submission" date="2021-04" db="EMBL/GenBank/DDBJ databases">
        <authorList>
            <person name="Gilroy R."/>
        </authorList>
    </citation>
    <scope>NUCLEOTIDE SEQUENCE</scope>
    <source>
        <strain evidence="7">CHK185-1770</strain>
    </source>
</reference>
<gene>
    <name evidence="7" type="ORF">H9710_04640</name>
</gene>
<keyword evidence="2" id="KW-0645">Protease</keyword>
<dbReference type="GO" id="GO:0006508">
    <property type="term" value="P:proteolysis"/>
    <property type="evidence" value="ECO:0007669"/>
    <property type="project" value="UniProtKB-KW"/>
</dbReference>
<accession>A0A9D2MWZ2</accession>
<dbReference type="PRINTS" id="PR00834">
    <property type="entry name" value="PROTEASES2C"/>
</dbReference>
<dbReference type="Pfam" id="PF13365">
    <property type="entry name" value="Trypsin_2"/>
    <property type="match status" value="1"/>
</dbReference>
<proteinExistence type="inferred from homology"/>
<keyword evidence="5" id="KW-0472">Membrane</keyword>
<dbReference type="InterPro" id="IPR009003">
    <property type="entry name" value="Peptidase_S1_PA"/>
</dbReference>
<feature type="compositionally biased region" description="Pro residues" evidence="4">
    <location>
        <begin position="123"/>
        <end position="132"/>
    </location>
</feature>
<dbReference type="InterPro" id="IPR036034">
    <property type="entry name" value="PDZ_sf"/>
</dbReference>
<keyword evidence="5" id="KW-0812">Transmembrane</keyword>
<keyword evidence="5" id="KW-1133">Transmembrane helix</keyword>
<organism evidence="7 8">
    <name type="scientific">Candidatus Acutalibacter pullicola</name>
    <dbReference type="NCBI Taxonomy" id="2838417"/>
    <lineage>
        <taxon>Bacteria</taxon>
        <taxon>Bacillati</taxon>
        <taxon>Bacillota</taxon>
        <taxon>Clostridia</taxon>
        <taxon>Eubacteriales</taxon>
        <taxon>Acutalibacteraceae</taxon>
        <taxon>Acutalibacter</taxon>
    </lineage>
</organism>
<feature type="region of interest" description="Disordered" evidence="4">
    <location>
        <begin position="1"/>
        <end position="169"/>
    </location>
</feature>
<comment type="caution">
    <text evidence="7">The sequence shown here is derived from an EMBL/GenBank/DDBJ whole genome shotgun (WGS) entry which is preliminary data.</text>
</comment>
<feature type="compositionally biased region" description="Pro residues" evidence="4">
    <location>
        <begin position="90"/>
        <end position="100"/>
    </location>
</feature>
<dbReference type="SUPFAM" id="SSF50494">
    <property type="entry name" value="Trypsin-like serine proteases"/>
    <property type="match status" value="1"/>
</dbReference>
<dbReference type="PANTHER" id="PTHR22939:SF129">
    <property type="entry name" value="SERINE PROTEASE HTRA2, MITOCHONDRIAL"/>
    <property type="match status" value="1"/>
</dbReference>
<evidence type="ECO:0000256" key="3">
    <source>
        <dbReference type="ARBA" id="ARBA00022801"/>
    </source>
</evidence>
<dbReference type="Pfam" id="PF13180">
    <property type="entry name" value="PDZ_2"/>
    <property type="match status" value="1"/>
</dbReference>
<evidence type="ECO:0000256" key="2">
    <source>
        <dbReference type="ARBA" id="ARBA00022670"/>
    </source>
</evidence>
<dbReference type="InterPro" id="IPR001940">
    <property type="entry name" value="Peptidase_S1C"/>
</dbReference>
<feature type="region of interest" description="Disordered" evidence="4">
    <location>
        <begin position="239"/>
        <end position="259"/>
    </location>
</feature>
<dbReference type="PANTHER" id="PTHR22939">
    <property type="entry name" value="SERINE PROTEASE FAMILY S1C HTRA-RELATED"/>
    <property type="match status" value="1"/>
</dbReference>
<evidence type="ECO:0000256" key="4">
    <source>
        <dbReference type="SAM" id="MobiDB-lite"/>
    </source>
</evidence>
<feature type="compositionally biased region" description="Gly residues" evidence="4">
    <location>
        <begin position="101"/>
        <end position="114"/>
    </location>
</feature>
<protein>
    <submittedName>
        <fullName evidence="7">Trypsin-like peptidase domain-containing protein</fullName>
    </submittedName>
</protein>
<evidence type="ECO:0000259" key="6">
    <source>
        <dbReference type="SMART" id="SM00228"/>
    </source>
</evidence>
<keyword evidence="3" id="KW-0378">Hydrolase</keyword>
<feature type="domain" description="PDZ" evidence="6">
    <location>
        <begin position="503"/>
        <end position="573"/>
    </location>
</feature>
<feature type="compositionally biased region" description="Low complexity" evidence="4">
    <location>
        <begin position="11"/>
        <end position="21"/>
    </location>
</feature>